<dbReference type="EMBL" id="BNJK01000001">
    <property type="protein sequence ID" value="GHO93689.1"/>
    <property type="molecule type" value="Genomic_DNA"/>
</dbReference>
<dbReference type="AlphaFoldDB" id="A0A8J3IE38"/>
<dbReference type="GO" id="GO:0004427">
    <property type="term" value="F:inorganic diphosphate phosphatase activity"/>
    <property type="evidence" value="ECO:0007669"/>
    <property type="project" value="UniProtKB-UniRule"/>
</dbReference>
<evidence type="ECO:0000256" key="7">
    <source>
        <dbReference type="ARBA" id="ARBA00023065"/>
    </source>
</evidence>
<protein>
    <recommendedName>
        <fullName evidence="9">K(+)-insensitive pyrophosphate-energized proton pump</fullName>
        <ecNumber evidence="9">7.1.3.1</ecNumber>
    </recommendedName>
    <alternativeName>
        <fullName evidence="9">Membrane-bound proton-translocating pyrophosphatase</fullName>
    </alternativeName>
    <alternativeName>
        <fullName evidence="9">Pyrophosphate-energized inorganic pyrophosphatase</fullName>
        <shortName evidence="9">H(+)-PPase</shortName>
    </alternativeName>
</protein>
<dbReference type="GO" id="GO:0005886">
    <property type="term" value="C:plasma membrane"/>
    <property type="evidence" value="ECO:0007669"/>
    <property type="project" value="UniProtKB-SubCell"/>
</dbReference>
<keyword evidence="9" id="KW-0375">Hydrogen ion transport</keyword>
<feature type="transmembrane region" description="Helical" evidence="9">
    <location>
        <begin position="622"/>
        <end position="640"/>
    </location>
</feature>
<sequence>MVNYIWVPIVVGLLAVVFAAYLVFYVLRKDTGTPGMQKIANAIFAGATAFLNRQYRTIAMLSVLAAILVAGALALLGQGSQADKINLAWHTAVAFLVGAFCSGVSGYIGMYVAVQSNSRTASAARRSLGEALVVSLRGGAVSGFLVVALSLLGVSALFMLFGGLSQPALAPSLIVGFGFGASFVALFAQLGGGIYTKAADVGADLVGKVEANIPEDDPRNPAVIADLVGDNVGDCAGRGADLFESTAAENIGTMILGATLYQATNNIGWMLFPLVLGAFGIIASALGVLYIRPSVVTEPEQANGRDPSEIAMNQLNVGYYITCAISAIGIFAGSYLLLGGNDTTANYGIPAWVWYGLAGVVGILLSIAFVFITQYYTAGTWRPVREIAESSLTGPATTIIQGVTIGLECVVMPVLAICAALGLSYFFGSQVNIPIELQKMGIINVSGIFGTAVATVGMLMSCAYILTMDTFGPITDNAGGISEMGGQSEDARNITDALDSVGNTTKALTKGYGLGSAALAAFLLFSAYLDVLYGFKHDPAVYRVDLANMPIFIAALLGLALIFFFCSLAIRAVGTAAKRMIEEVRRQFQEQPNIMAENPEDRVDPDYARCVDISTNGALRAMILPGAIAVLTPILVGVLLGPQAAAGMLMVATMGGIVMALFLNNGGGAWDNAKKYIEAGFLRVNVKGQPVDRTDPEGIVLGKKSEPHKASVIGDTVGDPFKDTAGPSLHVLIKLLSTITLVLAPLYYFLHM</sequence>
<keyword evidence="4 9" id="KW-0460">Magnesium</keyword>
<name>A0A8J3IE38_9CHLR</name>
<keyword evidence="8 9" id="KW-0472">Membrane</keyword>
<dbReference type="NCBIfam" id="TIGR01104">
    <property type="entry name" value="V_PPase"/>
    <property type="match status" value="1"/>
</dbReference>
<dbReference type="GO" id="GO:0012505">
    <property type="term" value="C:endomembrane system"/>
    <property type="evidence" value="ECO:0007669"/>
    <property type="project" value="UniProtKB-SubCell"/>
</dbReference>
<evidence type="ECO:0000313" key="11">
    <source>
        <dbReference type="Proteomes" id="UP000597444"/>
    </source>
</evidence>
<keyword evidence="9" id="KW-1003">Cell membrane</keyword>
<dbReference type="Proteomes" id="UP000597444">
    <property type="component" value="Unassembled WGS sequence"/>
</dbReference>
<feature type="transmembrane region" description="Helical" evidence="9">
    <location>
        <begin position="88"/>
        <end position="114"/>
    </location>
</feature>
<dbReference type="HAMAP" id="MF_01129">
    <property type="entry name" value="PPase_energized_pump"/>
    <property type="match status" value="1"/>
</dbReference>
<comment type="catalytic activity">
    <reaction evidence="9">
        <text>diphosphate + H2O + H(+)(in) = 2 phosphate + 2 H(+)(out)</text>
        <dbReference type="Rhea" id="RHEA:13973"/>
        <dbReference type="ChEBI" id="CHEBI:15377"/>
        <dbReference type="ChEBI" id="CHEBI:15378"/>
        <dbReference type="ChEBI" id="CHEBI:33019"/>
        <dbReference type="ChEBI" id="CHEBI:43474"/>
        <dbReference type="EC" id="7.1.3.1"/>
    </reaction>
</comment>
<comment type="similarity">
    <text evidence="9">Belongs to the H(+)-translocating pyrophosphatase (TC 3.A.10) family. K(+)-insensitive subfamily.</text>
</comment>
<dbReference type="InterPro" id="IPR004131">
    <property type="entry name" value="PPase-energised_H-pump"/>
</dbReference>
<feature type="transmembrane region" description="Helical" evidence="9">
    <location>
        <begin position="58"/>
        <end position="76"/>
    </location>
</feature>
<keyword evidence="6 9" id="KW-1133">Transmembrane helix</keyword>
<dbReference type="Pfam" id="PF03030">
    <property type="entry name" value="H_PPase"/>
    <property type="match status" value="1"/>
</dbReference>
<comment type="caution">
    <text evidence="9">Lacks conserved residue(s) required for the propagation of feature annotation.</text>
</comment>
<evidence type="ECO:0000256" key="9">
    <source>
        <dbReference type="HAMAP-Rule" id="MF_01129"/>
    </source>
</evidence>
<feature type="transmembrane region" description="Helical" evidence="9">
    <location>
        <begin position="269"/>
        <end position="291"/>
    </location>
</feature>
<comment type="subcellular location">
    <subcellularLocation>
        <location evidence="9">Cell membrane</location>
        <topology evidence="9">Multi-pass membrane protein</topology>
    </subcellularLocation>
    <subcellularLocation>
        <location evidence="1">Endomembrane system</location>
        <topology evidence="1">Multi-pass membrane protein</topology>
    </subcellularLocation>
</comment>
<dbReference type="NCBIfam" id="NF001960">
    <property type="entry name" value="PRK00733.3-5"/>
    <property type="match status" value="1"/>
</dbReference>
<dbReference type="PANTHER" id="PTHR31998">
    <property type="entry name" value="K(+)-INSENSITIVE PYROPHOSPHATE-ENERGIZED PROTON PUMP"/>
    <property type="match status" value="1"/>
</dbReference>
<evidence type="ECO:0000256" key="1">
    <source>
        <dbReference type="ARBA" id="ARBA00004127"/>
    </source>
</evidence>
<feature type="transmembrane region" description="Helical" evidence="9">
    <location>
        <begin position="645"/>
        <end position="663"/>
    </location>
</feature>
<feature type="transmembrane region" description="Helical" evidence="9">
    <location>
        <begin position="134"/>
        <end position="162"/>
    </location>
</feature>
<feature type="transmembrane region" description="Helical" evidence="9">
    <location>
        <begin position="731"/>
        <end position="750"/>
    </location>
</feature>
<proteinExistence type="inferred from homology"/>
<reference evidence="10" key="1">
    <citation type="submission" date="2020-10" db="EMBL/GenBank/DDBJ databases">
        <title>Taxonomic study of unclassified bacteria belonging to the class Ktedonobacteria.</title>
        <authorList>
            <person name="Yabe S."/>
            <person name="Wang C.M."/>
            <person name="Zheng Y."/>
            <person name="Sakai Y."/>
            <person name="Cavaletti L."/>
            <person name="Monciardini P."/>
            <person name="Donadio S."/>
        </authorList>
    </citation>
    <scope>NUCLEOTIDE SEQUENCE</scope>
    <source>
        <strain evidence="10">ID150040</strain>
    </source>
</reference>
<feature type="site" description="Determinant of potassium independence" evidence="9">
    <location>
        <position position="506"/>
    </location>
</feature>
<comment type="caution">
    <text evidence="10">The sequence shown here is derived from an EMBL/GenBank/DDBJ whole genome shotgun (WGS) entry which is preliminary data.</text>
</comment>
<dbReference type="GO" id="GO:0009678">
    <property type="term" value="F:diphosphate hydrolysis-driven proton transmembrane transporter activity"/>
    <property type="evidence" value="ECO:0007669"/>
    <property type="project" value="UniProtKB-UniRule"/>
</dbReference>
<gene>
    <name evidence="10" type="primary">hppA2_2</name>
    <name evidence="9" type="synonym">hppA</name>
    <name evidence="10" type="ORF">KSF_037370</name>
</gene>
<keyword evidence="3 9" id="KW-0812">Transmembrane</keyword>
<evidence type="ECO:0000256" key="6">
    <source>
        <dbReference type="ARBA" id="ARBA00022989"/>
    </source>
</evidence>
<keyword evidence="5 9" id="KW-1278">Translocase</keyword>
<feature type="transmembrane region" description="Helical" evidence="9">
    <location>
        <begin position="6"/>
        <end position="27"/>
    </location>
</feature>
<dbReference type="PIRSF" id="PIRSF001265">
    <property type="entry name" value="H+-PPase"/>
    <property type="match status" value="1"/>
</dbReference>
<dbReference type="RefSeq" id="WP_220204461.1">
    <property type="nucleotide sequence ID" value="NZ_BNJK01000001.1"/>
</dbReference>
<evidence type="ECO:0000256" key="4">
    <source>
        <dbReference type="ARBA" id="ARBA00022842"/>
    </source>
</evidence>
<feature type="transmembrane region" description="Helical" evidence="9">
    <location>
        <begin position="440"/>
        <end position="466"/>
    </location>
</feature>
<feature type="transmembrane region" description="Helical" evidence="9">
    <location>
        <begin position="547"/>
        <end position="570"/>
    </location>
</feature>
<evidence type="ECO:0000256" key="3">
    <source>
        <dbReference type="ARBA" id="ARBA00022692"/>
    </source>
</evidence>
<dbReference type="EC" id="7.1.3.1" evidence="9"/>
<comment type="cofactor">
    <cofactor evidence="9">
        <name>Mg(2+)</name>
        <dbReference type="ChEBI" id="CHEBI:18420"/>
    </cofactor>
</comment>
<accession>A0A8J3IE38</accession>
<feature type="transmembrane region" description="Helical" evidence="9">
    <location>
        <begin position="512"/>
        <end position="535"/>
    </location>
</feature>
<evidence type="ECO:0000256" key="8">
    <source>
        <dbReference type="ARBA" id="ARBA00023136"/>
    </source>
</evidence>
<evidence type="ECO:0000313" key="10">
    <source>
        <dbReference type="EMBL" id="GHO93689.1"/>
    </source>
</evidence>
<keyword evidence="11" id="KW-1185">Reference proteome</keyword>
<dbReference type="NCBIfam" id="NF001953">
    <property type="entry name" value="PRK00733.2-1"/>
    <property type="match status" value="1"/>
</dbReference>
<comment type="subunit">
    <text evidence="9">Homodimer.</text>
</comment>
<keyword evidence="7 9" id="KW-0406">Ion transport</keyword>
<feature type="transmembrane region" description="Helical" evidence="9">
    <location>
        <begin position="168"/>
        <end position="188"/>
    </location>
</feature>
<organism evidence="10 11">
    <name type="scientific">Reticulibacter mediterranei</name>
    <dbReference type="NCBI Taxonomy" id="2778369"/>
    <lineage>
        <taxon>Bacteria</taxon>
        <taxon>Bacillati</taxon>
        <taxon>Chloroflexota</taxon>
        <taxon>Ktedonobacteria</taxon>
        <taxon>Ktedonobacterales</taxon>
        <taxon>Reticulibacteraceae</taxon>
        <taxon>Reticulibacter</taxon>
    </lineage>
</organism>
<feature type="transmembrane region" description="Helical" evidence="9">
    <location>
        <begin position="352"/>
        <end position="376"/>
    </location>
</feature>
<keyword evidence="2 9" id="KW-0813">Transport</keyword>
<evidence type="ECO:0000256" key="5">
    <source>
        <dbReference type="ARBA" id="ARBA00022967"/>
    </source>
</evidence>
<evidence type="ECO:0000256" key="2">
    <source>
        <dbReference type="ARBA" id="ARBA00022448"/>
    </source>
</evidence>
<dbReference type="GO" id="GO:0000287">
    <property type="term" value="F:magnesium ion binding"/>
    <property type="evidence" value="ECO:0007669"/>
    <property type="project" value="UniProtKB-UniRule"/>
</dbReference>
<comment type="function">
    <text evidence="9">Proton pump that utilizes the energy of pyrophosphate hydrolysis as the driving force for proton movement across the membrane. Generates a proton motive force.</text>
</comment>
<feature type="transmembrane region" description="Helical" evidence="9">
    <location>
        <begin position="317"/>
        <end position="340"/>
    </location>
</feature>